<name>A0ABN3SKI7_9ACTN</name>
<accession>A0ABN3SKI7</accession>
<dbReference type="Proteomes" id="UP001499989">
    <property type="component" value="Unassembled WGS sequence"/>
</dbReference>
<gene>
    <name evidence="1" type="ORF">GCM10010310_24190</name>
</gene>
<keyword evidence="2" id="KW-1185">Reference proteome</keyword>
<comment type="caution">
    <text evidence="1">The sequence shown here is derived from an EMBL/GenBank/DDBJ whole genome shotgun (WGS) entry which is preliminary data.</text>
</comment>
<proteinExistence type="predicted"/>
<evidence type="ECO:0008006" key="3">
    <source>
        <dbReference type="Google" id="ProtNLM"/>
    </source>
</evidence>
<evidence type="ECO:0000313" key="2">
    <source>
        <dbReference type="Proteomes" id="UP001499989"/>
    </source>
</evidence>
<protein>
    <recommendedName>
        <fullName evidence="3">Transposase IS111A/IS1328/IS1533 N-terminal domain-containing protein</fullName>
    </recommendedName>
</protein>
<sequence length="107" mass="11152">MTLAALFQPGVVVGVDPGQDGDLLAAQSGHPAQAVARHVDVLRPQTGAARAQELPEVVVVHAAKARRCSGALPGCAAPRQRTSWILLADLRRLGCAEATPTEEGKVR</sequence>
<reference evidence="1 2" key="1">
    <citation type="journal article" date="2019" name="Int. J. Syst. Evol. Microbiol.">
        <title>The Global Catalogue of Microorganisms (GCM) 10K type strain sequencing project: providing services to taxonomists for standard genome sequencing and annotation.</title>
        <authorList>
            <consortium name="The Broad Institute Genomics Platform"/>
            <consortium name="The Broad Institute Genome Sequencing Center for Infectious Disease"/>
            <person name="Wu L."/>
            <person name="Ma J."/>
        </authorList>
    </citation>
    <scope>NUCLEOTIDE SEQUENCE [LARGE SCALE GENOMIC DNA]</scope>
    <source>
        <strain evidence="1 2">JCM 4531</strain>
    </source>
</reference>
<dbReference type="EMBL" id="BAAASK010000005">
    <property type="protein sequence ID" value="GAA2678776.1"/>
    <property type="molecule type" value="Genomic_DNA"/>
</dbReference>
<organism evidence="1 2">
    <name type="scientific">Streptomyces violaceolatus</name>
    <dbReference type="NCBI Taxonomy" id="67378"/>
    <lineage>
        <taxon>Bacteria</taxon>
        <taxon>Bacillati</taxon>
        <taxon>Actinomycetota</taxon>
        <taxon>Actinomycetes</taxon>
        <taxon>Kitasatosporales</taxon>
        <taxon>Streptomycetaceae</taxon>
        <taxon>Streptomyces</taxon>
        <taxon>Streptomyces violaceoruber group</taxon>
    </lineage>
</organism>
<evidence type="ECO:0000313" key="1">
    <source>
        <dbReference type="EMBL" id="GAA2678776.1"/>
    </source>
</evidence>